<protein>
    <submittedName>
        <fullName evidence="2">Uncharacterized protein</fullName>
    </submittedName>
</protein>
<dbReference type="EMBL" id="LSRX01003146">
    <property type="protein sequence ID" value="OLP74836.1"/>
    <property type="molecule type" value="Genomic_DNA"/>
</dbReference>
<evidence type="ECO:0000256" key="1">
    <source>
        <dbReference type="SAM" id="MobiDB-lite"/>
    </source>
</evidence>
<evidence type="ECO:0000313" key="3">
    <source>
        <dbReference type="Proteomes" id="UP000186817"/>
    </source>
</evidence>
<evidence type="ECO:0000313" key="2">
    <source>
        <dbReference type="EMBL" id="OLP74836.1"/>
    </source>
</evidence>
<comment type="caution">
    <text evidence="2">The sequence shown here is derived from an EMBL/GenBank/DDBJ whole genome shotgun (WGS) entry which is preliminary data.</text>
</comment>
<feature type="non-terminal residue" evidence="2">
    <location>
        <position position="1"/>
    </location>
</feature>
<keyword evidence="3" id="KW-1185">Reference proteome</keyword>
<feature type="region of interest" description="Disordered" evidence="1">
    <location>
        <begin position="213"/>
        <end position="235"/>
    </location>
</feature>
<sequence length="394" mass="43302">GTDVLDSAFAKVLRSGVLGVVMVLDQQVQPLTRVWCLFEFLLSSELQLEVVFATELGVLGDQLASPDIALQIGRKLQQNMQNLADATETLLLEQALAQQLFPQSCGQLQIMSIRRLETYGSLMRLKGAICTEMRIVYTMYTWVAALAALLGAVRSEAFPAGTAPAEVRPLRLRRFQDCESLGLEQLARWCHGGTLPPRCFQLEPGAALPRRCQLRGPTTPGSMGPGASLLGEPGEGTPGLAGGDLLLSGRLHFLSLRLDLGSLTLEDAEVRMSHNQTSERSEVERGGAFSAGTVTLRRSNLTVEGTTRAQVGGGFYADNLCLDCLFLWYDCRLISRWKLVKTSEQHIGLVCAYGPLPRSGSVLDVLRLRFLRPLVAKDTLARLELVRLWKFCEW</sequence>
<dbReference type="OrthoDB" id="10340506at2759"/>
<gene>
    <name evidence="2" type="ORF">AK812_SmicGene45515</name>
</gene>
<reference evidence="2 3" key="1">
    <citation type="submission" date="2016-02" db="EMBL/GenBank/DDBJ databases">
        <title>Genome analysis of coral dinoflagellate symbionts highlights evolutionary adaptations to a symbiotic lifestyle.</title>
        <authorList>
            <person name="Aranda M."/>
            <person name="Li Y."/>
            <person name="Liew Y.J."/>
            <person name="Baumgarten S."/>
            <person name="Simakov O."/>
            <person name="Wilson M."/>
            <person name="Piel J."/>
            <person name="Ashoor H."/>
            <person name="Bougouffa S."/>
            <person name="Bajic V.B."/>
            <person name="Ryu T."/>
            <person name="Ravasi T."/>
            <person name="Bayer T."/>
            <person name="Micklem G."/>
            <person name="Kim H."/>
            <person name="Bhak J."/>
            <person name="Lajeunesse T.C."/>
            <person name="Voolstra C.R."/>
        </authorList>
    </citation>
    <scope>NUCLEOTIDE SEQUENCE [LARGE SCALE GENOMIC DNA]</scope>
    <source>
        <strain evidence="2 3">CCMP2467</strain>
    </source>
</reference>
<dbReference type="Proteomes" id="UP000186817">
    <property type="component" value="Unassembled WGS sequence"/>
</dbReference>
<organism evidence="2 3">
    <name type="scientific">Symbiodinium microadriaticum</name>
    <name type="common">Dinoflagellate</name>
    <name type="synonym">Zooxanthella microadriatica</name>
    <dbReference type="NCBI Taxonomy" id="2951"/>
    <lineage>
        <taxon>Eukaryota</taxon>
        <taxon>Sar</taxon>
        <taxon>Alveolata</taxon>
        <taxon>Dinophyceae</taxon>
        <taxon>Suessiales</taxon>
        <taxon>Symbiodiniaceae</taxon>
        <taxon>Symbiodinium</taxon>
    </lineage>
</organism>
<name>A0A1Q9BW01_SYMMI</name>
<accession>A0A1Q9BW01</accession>
<proteinExistence type="predicted"/>
<dbReference type="AlphaFoldDB" id="A0A1Q9BW01"/>